<feature type="transmembrane region" description="Helical" evidence="2">
    <location>
        <begin position="301"/>
        <end position="318"/>
    </location>
</feature>
<keyword evidence="2" id="KW-0812">Transmembrane</keyword>
<feature type="compositionally biased region" description="Low complexity" evidence="1">
    <location>
        <begin position="137"/>
        <end position="146"/>
    </location>
</feature>
<feature type="transmembrane region" description="Helical" evidence="2">
    <location>
        <begin position="61"/>
        <end position="80"/>
    </location>
</feature>
<protein>
    <submittedName>
        <fullName evidence="3">Uncharacterized protein</fullName>
    </submittedName>
</protein>
<proteinExistence type="predicted"/>
<dbReference type="EMBL" id="MN740650">
    <property type="protein sequence ID" value="QHS79656.1"/>
    <property type="molecule type" value="Genomic_DNA"/>
</dbReference>
<keyword evidence="2" id="KW-0472">Membrane</keyword>
<feature type="transmembrane region" description="Helical" evidence="2">
    <location>
        <begin position="271"/>
        <end position="289"/>
    </location>
</feature>
<feature type="transmembrane region" description="Helical" evidence="2">
    <location>
        <begin position="92"/>
        <end position="112"/>
    </location>
</feature>
<feature type="transmembrane region" description="Helical" evidence="2">
    <location>
        <begin position="338"/>
        <end position="355"/>
    </location>
</feature>
<sequence length="416" mass="42558">MSSDPTVSLAAASLTFSILSFITIVVGLLFLVFPGWLETIKSATSTISGPSSGGILDGVKVFAVLGGALAPDIVLLIGFISDLMNMKFRFSVTSLIGIFAVIVHWGIGSLVFGSAGSGVLQQASQAASNLAASIAPGPSAPGVSPGNPTNPSTSTASQLLGVGSTAPAPILDALGKKAQKAKTDAEFAVARAEALNKAAASSVGTPSTLDLNDSPAAAMARKTRNSAKKSAAATSKMAANKLVGGTQLPSMIADKFNPCAIRGLGMFDVKGSPMGLAALATVFSIYFLDMTAGKKRTTTQVGGYLGFSTLALLFNIYAYREFGCFQDPSMMGIVKSSVFPLVTGFTIGGIGYSVLKSKYVDFLPLDGQVLDTGAATDGPSSVPSDHKPSCSAPNDDNQMVCDAYQDGKRITSVALH</sequence>
<evidence type="ECO:0000313" key="3">
    <source>
        <dbReference type="EMBL" id="QHS79656.1"/>
    </source>
</evidence>
<keyword evidence="2" id="KW-1133">Transmembrane helix</keyword>
<feature type="region of interest" description="Disordered" evidence="1">
    <location>
        <begin position="374"/>
        <end position="394"/>
    </location>
</feature>
<accession>A0A6C0AJ33</accession>
<organism evidence="3">
    <name type="scientific">viral metagenome</name>
    <dbReference type="NCBI Taxonomy" id="1070528"/>
    <lineage>
        <taxon>unclassified sequences</taxon>
        <taxon>metagenomes</taxon>
        <taxon>organismal metagenomes</taxon>
    </lineage>
</organism>
<evidence type="ECO:0000256" key="2">
    <source>
        <dbReference type="SAM" id="Phobius"/>
    </source>
</evidence>
<dbReference type="AlphaFoldDB" id="A0A6C0AJ33"/>
<reference evidence="3" key="1">
    <citation type="journal article" date="2020" name="Nature">
        <title>Giant virus diversity and host interactions through global metagenomics.</title>
        <authorList>
            <person name="Schulz F."/>
            <person name="Roux S."/>
            <person name="Paez-Espino D."/>
            <person name="Jungbluth S."/>
            <person name="Walsh D.A."/>
            <person name="Denef V.J."/>
            <person name="McMahon K.D."/>
            <person name="Konstantinidis K.T."/>
            <person name="Eloe-Fadrosh E.A."/>
            <person name="Kyrpides N.C."/>
            <person name="Woyke T."/>
        </authorList>
    </citation>
    <scope>NUCLEOTIDE SEQUENCE</scope>
    <source>
        <strain evidence="3">GVMAG-S-1035303-20</strain>
    </source>
</reference>
<feature type="region of interest" description="Disordered" evidence="1">
    <location>
        <begin position="137"/>
        <end position="158"/>
    </location>
</feature>
<evidence type="ECO:0000256" key="1">
    <source>
        <dbReference type="SAM" id="MobiDB-lite"/>
    </source>
</evidence>
<name>A0A6C0AJ33_9ZZZZ</name>
<feature type="compositionally biased region" description="Polar residues" evidence="1">
    <location>
        <begin position="147"/>
        <end position="158"/>
    </location>
</feature>
<feature type="transmembrane region" description="Helical" evidence="2">
    <location>
        <begin position="7"/>
        <end position="33"/>
    </location>
</feature>